<feature type="region of interest" description="Disordered" evidence="2">
    <location>
        <begin position="21"/>
        <end position="46"/>
    </location>
</feature>
<dbReference type="Pfam" id="PF01297">
    <property type="entry name" value="ZnuA"/>
    <property type="match status" value="1"/>
</dbReference>
<dbReference type="STRING" id="1464123.SAMN05444126_101178"/>
<dbReference type="GO" id="GO:0030001">
    <property type="term" value="P:metal ion transport"/>
    <property type="evidence" value="ECO:0007669"/>
    <property type="project" value="InterPro"/>
</dbReference>
<feature type="chain" id="PRO_5038879194" evidence="3">
    <location>
        <begin position="20"/>
        <end position="393"/>
    </location>
</feature>
<dbReference type="PANTHER" id="PTHR42953">
    <property type="entry name" value="HIGH-AFFINITY ZINC UPTAKE SYSTEM PROTEIN ZNUA-RELATED"/>
    <property type="match status" value="1"/>
</dbReference>
<feature type="coiled-coil region" evidence="1">
    <location>
        <begin position="252"/>
        <end position="279"/>
    </location>
</feature>
<feature type="compositionally biased region" description="Basic and acidic residues" evidence="2">
    <location>
        <begin position="144"/>
        <end position="226"/>
    </location>
</feature>
<keyword evidence="3" id="KW-0732">Signal</keyword>
<protein>
    <submittedName>
        <fullName evidence="4">Zinc transport system substrate-binding protein</fullName>
    </submittedName>
</protein>
<accession>A0A1H9PE49</accession>
<dbReference type="InterPro" id="IPR050492">
    <property type="entry name" value="Bact_metal-bind_prot9"/>
</dbReference>
<evidence type="ECO:0000313" key="4">
    <source>
        <dbReference type="EMBL" id="SER46432.1"/>
    </source>
</evidence>
<feature type="region of interest" description="Disordered" evidence="2">
    <location>
        <begin position="143"/>
        <end position="226"/>
    </location>
</feature>
<dbReference type="OrthoDB" id="9810636at2"/>
<evidence type="ECO:0000313" key="5">
    <source>
        <dbReference type="Proteomes" id="UP000199318"/>
    </source>
</evidence>
<gene>
    <name evidence="4" type="ORF">SAMN05444126_101178</name>
</gene>
<dbReference type="GO" id="GO:0007155">
    <property type="term" value="P:cell adhesion"/>
    <property type="evidence" value="ECO:0007669"/>
    <property type="project" value="InterPro"/>
</dbReference>
<dbReference type="InterPro" id="IPR006129">
    <property type="entry name" value="AdhesinB"/>
</dbReference>
<comment type="caution">
    <text evidence="4">The sequence shown here is derived from an EMBL/GenBank/DDBJ whole genome shotgun (WGS) entry which is preliminary data.</text>
</comment>
<evidence type="ECO:0000256" key="3">
    <source>
        <dbReference type="SAM" id="SignalP"/>
    </source>
</evidence>
<dbReference type="SUPFAM" id="SSF53807">
    <property type="entry name" value="Helical backbone' metal receptor"/>
    <property type="match status" value="1"/>
</dbReference>
<feature type="compositionally biased region" description="Low complexity" evidence="2">
    <location>
        <begin position="34"/>
        <end position="44"/>
    </location>
</feature>
<keyword evidence="5" id="KW-1185">Reference proteome</keyword>
<sequence>MKRTKMSTAILLSTATMLAACGTDNGSENEETGNEQNEQNQQNEAAEDELKVKTTLYAAEFFTEKIGGEHVQVENLVPLGADAHTFEPTANQMIEVAEADLFVYNGAEFEGYADSIEDAVSGEDVRAIEATAAVDLIDFSHGIETGDGHDHDHGHDHDDENNHNHDHDDENNHGHDHDDENNHGHDHDDENNHGHDHDDENNHNHHHNDEHNHDDDHSHGEHDPHVWLDPIRSIDYAEKIKDELVDLMPEEEETFEENFSALKEELEELDSEFEQLIDETGGGTIVVSHAGYGYWEDRYGIDQLGIAGLSPTNEPSIQQLEETIDYMEDHDINHVMFEQNIPTEVAETVMDETGAEELWLHNLEVLTEEDEENDEDYFSLMRENIETLETAFE</sequence>
<dbReference type="GO" id="GO:0046872">
    <property type="term" value="F:metal ion binding"/>
    <property type="evidence" value="ECO:0007669"/>
    <property type="project" value="InterPro"/>
</dbReference>
<dbReference type="RefSeq" id="WP_093071639.1">
    <property type="nucleotide sequence ID" value="NZ_FOGV01000001.1"/>
</dbReference>
<dbReference type="Gene3D" id="3.40.50.1980">
    <property type="entry name" value="Nitrogenase molybdenum iron protein domain"/>
    <property type="match status" value="3"/>
</dbReference>
<dbReference type="Proteomes" id="UP000199318">
    <property type="component" value="Unassembled WGS sequence"/>
</dbReference>
<evidence type="ECO:0000256" key="2">
    <source>
        <dbReference type="SAM" id="MobiDB-lite"/>
    </source>
</evidence>
<dbReference type="InterPro" id="IPR006127">
    <property type="entry name" value="ZnuA-like"/>
</dbReference>
<reference evidence="5" key="1">
    <citation type="submission" date="2016-10" db="EMBL/GenBank/DDBJ databases">
        <authorList>
            <person name="de Groot N.N."/>
        </authorList>
    </citation>
    <scope>NUCLEOTIDE SEQUENCE [LARGE SCALE GENOMIC DNA]</scope>
    <source>
        <strain evidence="5">10nlg</strain>
    </source>
</reference>
<dbReference type="AlphaFoldDB" id="A0A1H9PE49"/>
<dbReference type="PRINTS" id="PR00691">
    <property type="entry name" value="ADHESINB"/>
</dbReference>
<keyword evidence="1" id="KW-0175">Coiled coil</keyword>
<feature type="signal peptide" evidence="3">
    <location>
        <begin position="1"/>
        <end position="19"/>
    </location>
</feature>
<organism evidence="4 5">
    <name type="scientific">Salisediminibacterium halotolerans</name>
    <dbReference type="NCBI Taxonomy" id="517425"/>
    <lineage>
        <taxon>Bacteria</taxon>
        <taxon>Bacillati</taxon>
        <taxon>Bacillota</taxon>
        <taxon>Bacilli</taxon>
        <taxon>Bacillales</taxon>
        <taxon>Bacillaceae</taxon>
        <taxon>Salisediminibacterium</taxon>
    </lineage>
</organism>
<dbReference type="PROSITE" id="PS51257">
    <property type="entry name" value="PROKAR_LIPOPROTEIN"/>
    <property type="match status" value="1"/>
</dbReference>
<name>A0A1H9PE49_9BACI</name>
<dbReference type="PANTHER" id="PTHR42953:SF8">
    <property type="entry name" value="ZINT DOMAIN-CONTAINING PROTEIN"/>
    <property type="match status" value="1"/>
</dbReference>
<dbReference type="EMBL" id="FOGV01000001">
    <property type="protein sequence ID" value="SER46432.1"/>
    <property type="molecule type" value="Genomic_DNA"/>
</dbReference>
<evidence type="ECO:0000256" key="1">
    <source>
        <dbReference type="SAM" id="Coils"/>
    </source>
</evidence>
<proteinExistence type="predicted"/>